<gene>
    <name evidence="1" type="ORF">OXX778_LOCUS22590</name>
</gene>
<evidence type="ECO:0000313" key="2">
    <source>
        <dbReference type="Proteomes" id="UP000663879"/>
    </source>
</evidence>
<comment type="caution">
    <text evidence="1">The sequence shown here is derived from an EMBL/GenBank/DDBJ whole genome shotgun (WGS) entry which is preliminary data.</text>
</comment>
<protein>
    <submittedName>
        <fullName evidence="1">Uncharacterized protein</fullName>
    </submittedName>
</protein>
<name>A0A814RHM8_9BILA</name>
<dbReference type="Proteomes" id="UP000663879">
    <property type="component" value="Unassembled WGS sequence"/>
</dbReference>
<proteinExistence type="predicted"/>
<dbReference type="AlphaFoldDB" id="A0A814RHM8"/>
<accession>A0A814RHM8</accession>
<organism evidence="1 2">
    <name type="scientific">Brachionus calyciflorus</name>
    <dbReference type="NCBI Taxonomy" id="104777"/>
    <lineage>
        <taxon>Eukaryota</taxon>
        <taxon>Metazoa</taxon>
        <taxon>Spiralia</taxon>
        <taxon>Gnathifera</taxon>
        <taxon>Rotifera</taxon>
        <taxon>Eurotatoria</taxon>
        <taxon>Monogononta</taxon>
        <taxon>Pseudotrocha</taxon>
        <taxon>Ploima</taxon>
        <taxon>Brachionidae</taxon>
        <taxon>Brachionus</taxon>
    </lineage>
</organism>
<reference evidence="1" key="1">
    <citation type="submission" date="2021-02" db="EMBL/GenBank/DDBJ databases">
        <authorList>
            <person name="Nowell W R."/>
        </authorList>
    </citation>
    <scope>NUCLEOTIDE SEQUENCE</scope>
    <source>
        <strain evidence="1">Ploen Becks lab</strain>
    </source>
</reference>
<keyword evidence="2" id="KW-1185">Reference proteome</keyword>
<dbReference type="EMBL" id="CAJNOC010009863">
    <property type="protein sequence ID" value="CAF1133722.1"/>
    <property type="molecule type" value="Genomic_DNA"/>
</dbReference>
<evidence type="ECO:0000313" key="1">
    <source>
        <dbReference type="EMBL" id="CAF1133722.1"/>
    </source>
</evidence>
<sequence length="192" mass="22736">MSDAILIEPDHLLEFYSDTFSDIFSIFGKNISYLMENHEKQLYKYEYNIIGCFLMSLEAFHIHEITNPTFFSIFDEYLKKLGEKIDNLSTMDEDEVVYFSHIAMGLGDSKFEDLISVNGRYYNLLKLMLKIIAKSDSFNLNNPRDFGFLNMAFNTISIMMSNRGIGIEFPYFYEQFWKLIEKPWLKIIEHEK</sequence>
<feature type="non-terminal residue" evidence="1">
    <location>
        <position position="1"/>
    </location>
</feature>